<keyword evidence="4" id="KW-1185">Reference proteome</keyword>
<dbReference type="SUPFAM" id="SSF52540">
    <property type="entry name" value="P-loop containing nucleoside triphosphate hydrolases"/>
    <property type="match status" value="1"/>
</dbReference>
<accession>A0A244CNI7</accession>
<dbReference type="InterPro" id="IPR005654">
    <property type="entry name" value="ATPase_AFG1-like"/>
</dbReference>
<dbReference type="PANTHER" id="PTHR12169:SF6">
    <property type="entry name" value="AFG1-LIKE ATPASE"/>
    <property type="match status" value="1"/>
</dbReference>
<sequence>MQHAYFSLIAQGKLQHDTAQSHAISALNALLMTLNQRKPWWHFKQPSIQGVYLFGPVGRGKSMLMDLFYQHLTTKDKTRMHFHHFMAQVHRDLLSYQGVTNPLQKIAKQWRKQTQVLCFDEFFVSDIGDAMILANLFKALFSEGLVLVTTSNCTPDELYKNGLQRQRFLPTIALLKQHCQLVSLIGTQDHRFDKGVLYCHYQVGRQLDWLIAHFKKAAAAEPMTSDGQLLIHQREIAYQLKSERFVMFDFLALCDGPRSVSDYMSLAQQFSAIYIANVPILGLGEPVSMVAQGVEEGYLREKAQEIMACDDDQARRFIALIDECYDQHVLVVMSAAVDMQTLYRGSKLRFEFARTASRLVEMQTWVL</sequence>
<keyword evidence="3" id="KW-0132">Cell division</keyword>
<dbReference type="GO" id="GO:0005737">
    <property type="term" value="C:cytoplasm"/>
    <property type="evidence" value="ECO:0007669"/>
    <property type="project" value="TreeGrafter"/>
</dbReference>
<name>A0A244CNI7_PSEDV</name>
<dbReference type="Gene3D" id="3.40.50.300">
    <property type="entry name" value="P-loop containing nucleotide triphosphate hydrolases"/>
    <property type="match status" value="1"/>
</dbReference>
<reference evidence="3 4" key="1">
    <citation type="submission" date="2017-02" db="EMBL/GenBank/DDBJ databases">
        <title>Pseudoalteromonas ulvae TC14 Genome.</title>
        <authorList>
            <person name="Molmeret M."/>
        </authorList>
    </citation>
    <scope>NUCLEOTIDE SEQUENCE [LARGE SCALE GENOMIC DNA]</scope>
    <source>
        <strain evidence="3">TC14</strain>
    </source>
</reference>
<dbReference type="Proteomes" id="UP000194841">
    <property type="component" value="Unassembled WGS sequence"/>
</dbReference>
<dbReference type="NCBIfam" id="NF040713">
    <property type="entry name" value="ZapE"/>
    <property type="match status" value="1"/>
</dbReference>
<dbReference type="Pfam" id="PF03969">
    <property type="entry name" value="AFG1_ATPase"/>
    <property type="match status" value="2"/>
</dbReference>
<keyword evidence="1" id="KW-0547">Nucleotide-binding</keyword>
<evidence type="ECO:0000313" key="3">
    <source>
        <dbReference type="EMBL" id="OUL57190.1"/>
    </source>
</evidence>
<keyword evidence="3" id="KW-0131">Cell cycle</keyword>
<keyword evidence="2" id="KW-0067">ATP-binding</keyword>
<comment type="caution">
    <text evidence="3">The sequence shown here is derived from an EMBL/GenBank/DDBJ whole genome shotgun (WGS) entry which is preliminary data.</text>
</comment>
<dbReference type="PROSITE" id="PS50096">
    <property type="entry name" value="IQ"/>
    <property type="match status" value="1"/>
</dbReference>
<dbReference type="PANTHER" id="PTHR12169">
    <property type="entry name" value="ATPASE N2B"/>
    <property type="match status" value="1"/>
</dbReference>
<dbReference type="AlphaFoldDB" id="A0A244CNI7"/>
<evidence type="ECO:0000313" key="4">
    <source>
        <dbReference type="Proteomes" id="UP000194841"/>
    </source>
</evidence>
<dbReference type="GO" id="GO:0016887">
    <property type="term" value="F:ATP hydrolysis activity"/>
    <property type="evidence" value="ECO:0007669"/>
    <property type="project" value="InterPro"/>
</dbReference>
<dbReference type="GO" id="GO:0005524">
    <property type="term" value="F:ATP binding"/>
    <property type="evidence" value="ECO:0007669"/>
    <property type="project" value="UniProtKB-KW"/>
</dbReference>
<protein>
    <submittedName>
        <fullName evidence="3">Cell division protein ZapE</fullName>
    </submittedName>
</protein>
<organism evidence="3 4">
    <name type="scientific">Pseudoalteromonas ulvae</name>
    <dbReference type="NCBI Taxonomy" id="107327"/>
    <lineage>
        <taxon>Bacteria</taxon>
        <taxon>Pseudomonadati</taxon>
        <taxon>Pseudomonadota</taxon>
        <taxon>Gammaproteobacteria</taxon>
        <taxon>Alteromonadales</taxon>
        <taxon>Pseudoalteromonadaceae</taxon>
        <taxon>Pseudoalteromonas</taxon>
    </lineage>
</organism>
<gene>
    <name evidence="3" type="ORF">B1199_13520</name>
</gene>
<dbReference type="GO" id="GO:0051301">
    <property type="term" value="P:cell division"/>
    <property type="evidence" value="ECO:0007669"/>
    <property type="project" value="UniProtKB-KW"/>
</dbReference>
<proteinExistence type="predicted"/>
<evidence type="ECO:0000256" key="1">
    <source>
        <dbReference type="ARBA" id="ARBA00022741"/>
    </source>
</evidence>
<dbReference type="InterPro" id="IPR027417">
    <property type="entry name" value="P-loop_NTPase"/>
</dbReference>
<dbReference type="RefSeq" id="WP_086744650.1">
    <property type="nucleotide sequence ID" value="NZ_MWPV01000004.1"/>
</dbReference>
<evidence type="ECO:0000256" key="2">
    <source>
        <dbReference type="ARBA" id="ARBA00022840"/>
    </source>
</evidence>
<dbReference type="GO" id="GO:0032153">
    <property type="term" value="C:cell division site"/>
    <property type="evidence" value="ECO:0007669"/>
    <property type="project" value="TreeGrafter"/>
</dbReference>
<dbReference type="OrthoDB" id="9774491at2"/>
<dbReference type="EMBL" id="MWPV01000004">
    <property type="protein sequence ID" value="OUL57190.1"/>
    <property type="molecule type" value="Genomic_DNA"/>
</dbReference>